<name>A0AA96WRB2_LEPBY</name>
<dbReference type="RefSeq" id="WP_316426619.1">
    <property type="nucleotide sequence ID" value="NZ_CP130144.1"/>
</dbReference>
<proteinExistence type="predicted"/>
<keyword evidence="2" id="KW-0378">Hydrolase</keyword>
<dbReference type="AlphaFoldDB" id="A0AA96WRB2"/>
<sequence length="88" mass="9887">MSCRNPNGNCYKGARTDARDPETGQLVPLFNPRMQTWSDHFTWGNGGTHLLGITSTGRATVISFRLNNENIVEARAIWIEFGWHPPTT</sequence>
<accession>A0AA96WRB2</accession>
<dbReference type="GO" id="GO:0004519">
    <property type="term" value="F:endonuclease activity"/>
    <property type="evidence" value="ECO:0007669"/>
    <property type="project" value="UniProtKB-KW"/>
</dbReference>
<keyword evidence="2" id="KW-0255">Endonuclease</keyword>
<feature type="region of interest" description="Disordered" evidence="1">
    <location>
        <begin position="1"/>
        <end position="24"/>
    </location>
</feature>
<protein>
    <submittedName>
        <fullName evidence="2">HNH endonuclease</fullName>
    </submittedName>
</protein>
<evidence type="ECO:0000313" key="2">
    <source>
        <dbReference type="EMBL" id="WNZ44581.1"/>
    </source>
</evidence>
<dbReference type="EMBL" id="CP130144">
    <property type="protein sequence ID" value="WNZ44581.1"/>
    <property type="molecule type" value="Genomic_DNA"/>
</dbReference>
<reference evidence="2" key="1">
    <citation type="journal article" date="2023" name="Plants (Basel)">
        <title>Genomic Analysis of Leptolyngbya boryana CZ1 Reveals Efficient Carbon Fixation Modules.</title>
        <authorList>
            <person name="Bai X."/>
            <person name="Wang H."/>
            <person name="Cheng W."/>
            <person name="Wang J."/>
            <person name="Ma M."/>
            <person name="Hu H."/>
            <person name="Song Z."/>
            <person name="Ma H."/>
            <person name="Fan Y."/>
            <person name="Du C."/>
            <person name="Xu J."/>
        </authorList>
    </citation>
    <scope>NUCLEOTIDE SEQUENCE</scope>
    <source>
        <strain evidence="2">CZ1</strain>
    </source>
</reference>
<keyword evidence="2" id="KW-0540">Nuclease</keyword>
<organism evidence="2">
    <name type="scientific">Leptolyngbya boryana CZ1</name>
    <dbReference type="NCBI Taxonomy" id="3060204"/>
    <lineage>
        <taxon>Bacteria</taxon>
        <taxon>Bacillati</taxon>
        <taxon>Cyanobacteriota</taxon>
        <taxon>Cyanophyceae</taxon>
        <taxon>Leptolyngbyales</taxon>
        <taxon>Leptolyngbyaceae</taxon>
        <taxon>Leptolyngbya group</taxon>
        <taxon>Leptolyngbya</taxon>
    </lineage>
</organism>
<evidence type="ECO:0000256" key="1">
    <source>
        <dbReference type="SAM" id="MobiDB-lite"/>
    </source>
</evidence>
<gene>
    <name evidence="2" type="ORF">Q2T42_22550</name>
</gene>
<reference evidence="2" key="2">
    <citation type="submission" date="2023-07" db="EMBL/GenBank/DDBJ databases">
        <authorList>
            <person name="Bai X.-H."/>
            <person name="Wang H.-H."/>
            <person name="Wang J."/>
            <person name="Ma M.-Y."/>
            <person name="Hu H.-H."/>
            <person name="Song Z.-L."/>
            <person name="Ma H.-G."/>
            <person name="Fan Y."/>
            <person name="Du C.-Y."/>
            <person name="Xu J.-C."/>
        </authorList>
    </citation>
    <scope>NUCLEOTIDE SEQUENCE</scope>
    <source>
        <strain evidence="2">CZ1</strain>
    </source>
</reference>